<keyword evidence="5 6" id="KW-0472">Membrane</keyword>
<dbReference type="RefSeq" id="WP_321566077.1">
    <property type="nucleotide sequence ID" value="NZ_CP139558.1"/>
</dbReference>
<evidence type="ECO:0000256" key="3">
    <source>
        <dbReference type="ARBA" id="ARBA00022692"/>
    </source>
</evidence>
<dbReference type="SUPFAM" id="SSF52821">
    <property type="entry name" value="Rhodanese/Cell cycle control phosphatase"/>
    <property type="match status" value="1"/>
</dbReference>
<gene>
    <name evidence="8" type="ORF">SNE25_15830</name>
</gene>
<evidence type="ECO:0000256" key="4">
    <source>
        <dbReference type="ARBA" id="ARBA00022989"/>
    </source>
</evidence>
<comment type="subcellular location">
    <subcellularLocation>
        <location evidence="1">Cell membrane</location>
        <topology evidence="1">Multi-pass membrane protein</topology>
    </subcellularLocation>
</comment>
<name>A0ABZ0TV60_9SPHI</name>
<dbReference type="InterPro" id="IPR032816">
    <property type="entry name" value="VTT_dom"/>
</dbReference>
<feature type="domain" description="Rhodanese" evidence="7">
    <location>
        <begin position="217"/>
        <end position="308"/>
    </location>
</feature>
<dbReference type="PANTHER" id="PTHR42709">
    <property type="entry name" value="ALKALINE PHOSPHATASE LIKE PROTEIN"/>
    <property type="match status" value="1"/>
</dbReference>
<feature type="transmembrane region" description="Helical" evidence="6">
    <location>
        <begin position="49"/>
        <end position="70"/>
    </location>
</feature>
<reference evidence="8 9" key="1">
    <citation type="submission" date="2023-11" db="EMBL/GenBank/DDBJ databases">
        <title>Analysis of the Genomes of Mucilaginibacter gossypii cycad 4 and M. sabulilitoris SNA2: microbes with the potential for plant growth promotion.</title>
        <authorList>
            <person name="Hirsch A.M."/>
            <person name="Humm E."/>
            <person name="Rubbi M."/>
            <person name="Del Vecchio G."/>
            <person name="Ha S.M."/>
            <person name="Pellegrini M."/>
            <person name="Gunsalus R.P."/>
        </authorList>
    </citation>
    <scope>NUCLEOTIDE SEQUENCE [LARGE SCALE GENOMIC DNA]</scope>
    <source>
        <strain evidence="8 9">SNA2</strain>
    </source>
</reference>
<evidence type="ECO:0000256" key="5">
    <source>
        <dbReference type="ARBA" id="ARBA00023136"/>
    </source>
</evidence>
<feature type="transmembrane region" description="Helical" evidence="6">
    <location>
        <begin position="173"/>
        <end position="192"/>
    </location>
</feature>
<feature type="transmembrane region" description="Helical" evidence="6">
    <location>
        <begin position="12"/>
        <end position="37"/>
    </location>
</feature>
<keyword evidence="4 6" id="KW-1133">Transmembrane helix</keyword>
<sequence>MSWLIHLLEIYGLWVVFIIMLLQSIGLPLPAYPFLLVAAALMPPTIYDATFLILIGSAGTLIGDFVLFAAGRHYGTSILGRICKISISPDTCVNKTGNLFGRYGASSLTFVKFIPGLSTLAPVIAGAYAMPVTIFSIFSSLAALIYLGLAVTLGVIFRNAIGDVISTLQEFGRLGGLVVIALLAFYLFLKWVQRYRLLKRFQMDRVTVEDLNALMVTEPQTIILDARPDDQRSIDGYIPGSIPIDENNLDHIVNLYSKYNEVVIYCSCPNEITAAKFAQRLRQAGFKRIRPLLGGLDAWAKSGNQIEFV</sequence>
<dbReference type="EMBL" id="CP139558">
    <property type="protein sequence ID" value="WPU96991.1"/>
    <property type="molecule type" value="Genomic_DNA"/>
</dbReference>
<evidence type="ECO:0000313" key="9">
    <source>
        <dbReference type="Proteomes" id="UP001324380"/>
    </source>
</evidence>
<keyword evidence="2" id="KW-1003">Cell membrane</keyword>
<evidence type="ECO:0000256" key="2">
    <source>
        <dbReference type="ARBA" id="ARBA00022475"/>
    </source>
</evidence>
<keyword evidence="3 6" id="KW-0812">Transmembrane</keyword>
<organism evidence="8 9">
    <name type="scientific">Mucilaginibacter sabulilitoris</name>
    <dbReference type="NCBI Taxonomy" id="1173583"/>
    <lineage>
        <taxon>Bacteria</taxon>
        <taxon>Pseudomonadati</taxon>
        <taxon>Bacteroidota</taxon>
        <taxon>Sphingobacteriia</taxon>
        <taxon>Sphingobacteriales</taxon>
        <taxon>Sphingobacteriaceae</taxon>
        <taxon>Mucilaginibacter</taxon>
    </lineage>
</organism>
<dbReference type="Proteomes" id="UP001324380">
    <property type="component" value="Chromosome"/>
</dbReference>
<dbReference type="InterPro" id="IPR001763">
    <property type="entry name" value="Rhodanese-like_dom"/>
</dbReference>
<evidence type="ECO:0000259" key="7">
    <source>
        <dbReference type="PROSITE" id="PS50206"/>
    </source>
</evidence>
<dbReference type="Pfam" id="PF00581">
    <property type="entry name" value="Rhodanese"/>
    <property type="match status" value="1"/>
</dbReference>
<dbReference type="InterPro" id="IPR023695">
    <property type="entry name" value="Thiosulf_sulfurTrfase"/>
</dbReference>
<proteinExistence type="predicted"/>
<evidence type="ECO:0000256" key="1">
    <source>
        <dbReference type="ARBA" id="ARBA00004651"/>
    </source>
</evidence>
<evidence type="ECO:0000256" key="6">
    <source>
        <dbReference type="SAM" id="Phobius"/>
    </source>
</evidence>
<keyword evidence="9" id="KW-1185">Reference proteome</keyword>
<protein>
    <submittedName>
        <fullName evidence="8">DedA family protein/thiosulfate sulfurtransferase GlpE</fullName>
    </submittedName>
</protein>
<evidence type="ECO:0000313" key="8">
    <source>
        <dbReference type="EMBL" id="WPU96991.1"/>
    </source>
</evidence>
<dbReference type="SMART" id="SM00450">
    <property type="entry name" value="RHOD"/>
    <property type="match status" value="1"/>
</dbReference>
<dbReference type="Gene3D" id="3.40.250.10">
    <property type="entry name" value="Rhodanese-like domain"/>
    <property type="match status" value="1"/>
</dbReference>
<dbReference type="CDD" id="cd01444">
    <property type="entry name" value="GlpE_ST"/>
    <property type="match status" value="1"/>
</dbReference>
<dbReference type="PROSITE" id="PS50206">
    <property type="entry name" value="RHODANESE_3"/>
    <property type="match status" value="1"/>
</dbReference>
<dbReference type="InterPro" id="IPR036873">
    <property type="entry name" value="Rhodanese-like_dom_sf"/>
</dbReference>
<dbReference type="PANTHER" id="PTHR42709:SF6">
    <property type="entry name" value="UNDECAPRENYL PHOSPHATE TRANSPORTER A"/>
    <property type="match status" value="1"/>
</dbReference>
<feature type="transmembrane region" description="Helical" evidence="6">
    <location>
        <begin position="141"/>
        <end position="161"/>
    </location>
</feature>
<accession>A0ABZ0TV60</accession>
<dbReference type="InterPro" id="IPR051311">
    <property type="entry name" value="DedA_domain"/>
</dbReference>
<dbReference type="Pfam" id="PF09335">
    <property type="entry name" value="VTT_dom"/>
    <property type="match status" value="1"/>
</dbReference>
<feature type="transmembrane region" description="Helical" evidence="6">
    <location>
        <begin position="110"/>
        <end position="129"/>
    </location>
</feature>